<keyword evidence="2" id="KW-1185">Reference proteome</keyword>
<dbReference type="EMBL" id="JBBAXC010000001">
    <property type="protein sequence ID" value="MEI5905640.1"/>
    <property type="molecule type" value="Genomic_DNA"/>
</dbReference>
<dbReference type="Proteomes" id="UP001312865">
    <property type="component" value="Unassembled WGS sequence"/>
</dbReference>
<name>A0ABU8H8P0_9BACI</name>
<gene>
    <name evidence="1" type="ORF">WAK64_00990</name>
</gene>
<dbReference type="RefSeq" id="WP_336585055.1">
    <property type="nucleotide sequence ID" value="NZ_JBBAXC010000001.1"/>
</dbReference>
<reference evidence="1 2" key="1">
    <citation type="journal article" date="2018" name="J. Microbiol.">
        <title>Bacillus spongiae sp. nov., isolated from sponge of Jeju Island.</title>
        <authorList>
            <person name="Lee G.E."/>
            <person name="Im W.T."/>
            <person name="Park J.S."/>
        </authorList>
    </citation>
    <scope>NUCLEOTIDE SEQUENCE [LARGE SCALE GENOMIC DNA]</scope>
    <source>
        <strain evidence="1 2">135PIL107-10</strain>
    </source>
</reference>
<accession>A0ABU8H8P0</accession>
<sequence length="360" mass="42432">MKYFATYTLAILSLLFILIVDEANKVHAQEAKTFINKQGVIIEKDELENLIEIGYSEKYIKKSLTEEEFEDMKGFEVKKEIADLLTSKGFMNENGVFITPEELDRLRDFFSDEYILYKLTDDMLQESKSYNLGEEITNIEYIKNDKDSTTIEIPKKLYDKVTIPTDYKKITTKVWQLNNNSFKVHVQLEWNEIPKYRLEDRILFNVYSGSKYGITNYVIDESSLYGYQYVEAESSNSKTNDLRKYLYNYTMDDDKEHFNITSDEVILSQNLKDDYSIDGKQDKYKVKYLSHSLEGIIVKGPDFNTKTLEVTGGFNHKIKRFNDIKLKFGISVRGLQFYFRVNRPEVYDRPMNTYLQIFPK</sequence>
<comment type="caution">
    <text evidence="1">The sequence shown here is derived from an EMBL/GenBank/DDBJ whole genome shotgun (WGS) entry which is preliminary data.</text>
</comment>
<organism evidence="1 2">
    <name type="scientific">Bacillus spongiae</name>
    <dbReference type="NCBI Taxonomy" id="2683610"/>
    <lineage>
        <taxon>Bacteria</taxon>
        <taxon>Bacillati</taxon>
        <taxon>Bacillota</taxon>
        <taxon>Bacilli</taxon>
        <taxon>Bacillales</taxon>
        <taxon>Bacillaceae</taxon>
        <taxon>Bacillus</taxon>
    </lineage>
</organism>
<evidence type="ECO:0000313" key="1">
    <source>
        <dbReference type="EMBL" id="MEI5905640.1"/>
    </source>
</evidence>
<evidence type="ECO:0000313" key="2">
    <source>
        <dbReference type="Proteomes" id="UP001312865"/>
    </source>
</evidence>
<protein>
    <submittedName>
        <fullName evidence="1">Uncharacterized protein</fullName>
    </submittedName>
</protein>
<proteinExistence type="predicted"/>